<organism evidence="1">
    <name type="scientific">viral metagenome</name>
    <dbReference type="NCBI Taxonomy" id="1070528"/>
    <lineage>
        <taxon>unclassified sequences</taxon>
        <taxon>metagenomes</taxon>
        <taxon>organismal metagenomes</taxon>
    </lineage>
</organism>
<name>A0A6M3IGF8_9ZZZZ</name>
<evidence type="ECO:0000313" key="1">
    <source>
        <dbReference type="EMBL" id="QJA56227.1"/>
    </source>
</evidence>
<proteinExistence type="predicted"/>
<dbReference type="AlphaFoldDB" id="A0A6M3IGF8"/>
<reference evidence="1" key="1">
    <citation type="submission" date="2020-03" db="EMBL/GenBank/DDBJ databases">
        <title>The deep terrestrial virosphere.</title>
        <authorList>
            <person name="Holmfeldt K."/>
            <person name="Nilsson E."/>
            <person name="Simone D."/>
            <person name="Lopez-Fernandez M."/>
            <person name="Wu X."/>
            <person name="de Brujin I."/>
            <person name="Lundin D."/>
            <person name="Andersson A."/>
            <person name="Bertilsson S."/>
            <person name="Dopson M."/>
        </authorList>
    </citation>
    <scope>NUCLEOTIDE SEQUENCE</scope>
    <source>
        <strain evidence="1">MM415B01896</strain>
    </source>
</reference>
<dbReference type="EMBL" id="MT141207">
    <property type="protein sequence ID" value="QJA56227.1"/>
    <property type="molecule type" value="Genomic_DNA"/>
</dbReference>
<dbReference type="Gene3D" id="6.20.20.10">
    <property type="match status" value="1"/>
</dbReference>
<dbReference type="InterPro" id="IPR036410">
    <property type="entry name" value="HSP_DnaJ_Cys-rich_dom_sf"/>
</dbReference>
<dbReference type="SUPFAM" id="SSF57938">
    <property type="entry name" value="DnaJ/Hsp40 cysteine-rich domain"/>
    <property type="match status" value="1"/>
</dbReference>
<protein>
    <submittedName>
        <fullName evidence="1">Putative chaperone</fullName>
    </submittedName>
</protein>
<gene>
    <name evidence="1" type="ORF">MM415B01896_0002</name>
</gene>
<sequence length="49" mass="5827">MIHFNMKKEECKEECKKCLGKGFHYEGFDEPEMCYKCHGKGKIIRKNSL</sequence>
<accession>A0A6M3IGF8</accession>